<dbReference type="InterPro" id="IPR003769">
    <property type="entry name" value="ClpS_core"/>
</dbReference>
<evidence type="ECO:0000313" key="3">
    <source>
        <dbReference type="Proteomes" id="UP000223913"/>
    </source>
</evidence>
<dbReference type="GO" id="GO:0030163">
    <property type="term" value="P:protein catabolic process"/>
    <property type="evidence" value="ECO:0007669"/>
    <property type="project" value="InterPro"/>
</dbReference>
<dbReference type="Gene3D" id="3.30.1390.10">
    <property type="match status" value="1"/>
</dbReference>
<sequence>MVEDEVDTGSGEVAHLLVYNDDHNSFDWVIECFMEILQHTNQQAEQLALLIHLKGKATVKTAPRNVLQPKKEALVDRGLSAVIEGERI</sequence>
<keyword evidence="2" id="KW-0645">Protease</keyword>
<dbReference type="SUPFAM" id="SSF54736">
    <property type="entry name" value="ClpS-like"/>
    <property type="match status" value="1"/>
</dbReference>
<dbReference type="GO" id="GO:0008233">
    <property type="term" value="F:peptidase activity"/>
    <property type="evidence" value="ECO:0007669"/>
    <property type="project" value="UniProtKB-KW"/>
</dbReference>
<dbReference type="EMBL" id="PDUD01000024">
    <property type="protein sequence ID" value="PHN04904.1"/>
    <property type="molecule type" value="Genomic_DNA"/>
</dbReference>
<keyword evidence="3" id="KW-1185">Reference proteome</keyword>
<comment type="caution">
    <text evidence="2">The sequence shown here is derived from an EMBL/GenBank/DDBJ whole genome shotgun (WGS) entry which is preliminary data.</text>
</comment>
<proteinExistence type="predicted"/>
<reference evidence="2 3" key="1">
    <citation type="submission" date="2017-10" db="EMBL/GenBank/DDBJ databases">
        <title>The draft genome sequence of Lewinella nigricans NBRC 102662.</title>
        <authorList>
            <person name="Wang K."/>
        </authorList>
    </citation>
    <scope>NUCLEOTIDE SEQUENCE [LARGE SCALE GENOMIC DNA]</scope>
    <source>
        <strain evidence="2 3">NBRC 102662</strain>
    </source>
</reference>
<organism evidence="2 3">
    <name type="scientific">Flavilitoribacter nigricans (strain ATCC 23147 / DSM 23189 / NBRC 102662 / NCIMB 1420 / SS-2)</name>
    <name type="common">Lewinella nigricans</name>
    <dbReference type="NCBI Taxonomy" id="1122177"/>
    <lineage>
        <taxon>Bacteria</taxon>
        <taxon>Pseudomonadati</taxon>
        <taxon>Bacteroidota</taxon>
        <taxon>Saprospiria</taxon>
        <taxon>Saprospirales</taxon>
        <taxon>Lewinellaceae</taxon>
        <taxon>Flavilitoribacter</taxon>
    </lineage>
</organism>
<dbReference type="Pfam" id="PF02617">
    <property type="entry name" value="ClpS"/>
    <property type="match status" value="1"/>
</dbReference>
<dbReference type="Proteomes" id="UP000223913">
    <property type="component" value="Unassembled WGS sequence"/>
</dbReference>
<evidence type="ECO:0000313" key="2">
    <source>
        <dbReference type="EMBL" id="PHN04904.1"/>
    </source>
</evidence>
<name>A0A2D0N8R3_FLAN2</name>
<gene>
    <name evidence="2" type="ORF">CRP01_20240</name>
</gene>
<evidence type="ECO:0000259" key="1">
    <source>
        <dbReference type="Pfam" id="PF02617"/>
    </source>
</evidence>
<dbReference type="OrthoDB" id="598046at2"/>
<dbReference type="AlphaFoldDB" id="A0A2D0N8R3"/>
<feature type="domain" description="Adaptor protein ClpS core" evidence="1">
    <location>
        <begin position="16"/>
        <end position="76"/>
    </location>
</feature>
<dbReference type="GO" id="GO:0006508">
    <property type="term" value="P:proteolysis"/>
    <property type="evidence" value="ECO:0007669"/>
    <property type="project" value="UniProtKB-KW"/>
</dbReference>
<keyword evidence="2" id="KW-0378">Hydrolase</keyword>
<dbReference type="InterPro" id="IPR014719">
    <property type="entry name" value="Ribosomal_bL12_C/ClpS-like"/>
</dbReference>
<accession>A0A2D0N8R3</accession>
<protein>
    <submittedName>
        <fullName evidence="2">Clp protease ClpS</fullName>
    </submittedName>
</protein>